<name>A0A085MY36_9BILA</name>
<evidence type="ECO:0000313" key="3">
    <source>
        <dbReference type="Proteomes" id="UP000030764"/>
    </source>
</evidence>
<evidence type="ECO:0000313" key="1">
    <source>
        <dbReference type="EMBL" id="KFD48465.1"/>
    </source>
</evidence>
<dbReference type="EMBL" id="KL363293">
    <property type="protein sequence ID" value="KFD48465.1"/>
    <property type="molecule type" value="Genomic_DNA"/>
</dbReference>
<dbReference type="EMBL" id="KL367602">
    <property type="protein sequence ID" value="KFD62132.1"/>
    <property type="molecule type" value="Genomic_DNA"/>
</dbReference>
<proteinExistence type="predicted"/>
<keyword evidence="3" id="KW-1185">Reference proteome</keyword>
<sequence length="135" mass="14994">MRDERTLFLRVPSVLYGGQGMAWDSRVVTVNRICQCSRDCVGGPSMVARMGWCLLGADSSHPGGVIEHRQRLRPQHEPGFPQSSVAETKVTVWSALDRVSGWTETLSDPGLVSRPWEPSPSSPDVSFWSLFPLRI</sequence>
<feature type="non-terminal residue" evidence="2">
    <location>
        <position position="135"/>
    </location>
</feature>
<gene>
    <name evidence="1" type="ORF">M513_10683</name>
    <name evidence="2" type="ORF">M514_10683</name>
</gene>
<reference evidence="2 3" key="1">
    <citation type="journal article" date="2014" name="Nat. Genet.">
        <title>Genome and transcriptome of the porcine whipworm Trichuris suis.</title>
        <authorList>
            <person name="Jex A.R."/>
            <person name="Nejsum P."/>
            <person name="Schwarz E.M."/>
            <person name="Hu L."/>
            <person name="Young N.D."/>
            <person name="Hall R.S."/>
            <person name="Korhonen P.K."/>
            <person name="Liao S."/>
            <person name="Thamsborg S."/>
            <person name="Xia J."/>
            <person name="Xu P."/>
            <person name="Wang S."/>
            <person name="Scheerlinck J.P."/>
            <person name="Hofmann A."/>
            <person name="Sternberg P.W."/>
            <person name="Wang J."/>
            <person name="Gasser R.B."/>
        </authorList>
    </citation>
    <scope>NUCLEOTIDE SEQUENCE [LARGE SCALE GENOMIC DNA]</scope>
    <source>
        <strain evidence="2">DCEP-RM93F</strain>
        <strain evidence="1">DCEP-RM93M</strain>
    </source>
</reference>
<organism evidence="2">
    <name type="scientific">Trichuris suis</name>
    <name type="common">pig whipworm</name>
    <dbReference type="NCBI Taxonomy" id="68888"/>
    <lineage>
        <taxon>Eukaryota</taxon>
        <taxon>Metazoa</taxon>
        <taxon>Ecdysozoa</taxon>
        <taxon>Nematoda</taxon>
        <taxon>Enoplea</taxon>
        <taxon>Dorylaimia</taxon>
        <taxon>Trichinellida</taxon>
        <taxon>Trichuridae</taxon>
        <taxon>Trichuris</taxon>
    </lineage>
</organism>
<accession>A0A085MY36</accession>
<dbReference type="AlphaFoldDB" id="A0A085MY36"/>
<protein>
    <submittedName>
        <fullName evidence="2">Uncharacterized protein</fullName>
    </submittedName>
</protein>
<dbReference type="Proteomes" id="UP000030764">
    <property type="component" value="Unassembled WGS sequence"/>
</dbReference>
<dbReference type="Proteomes" id="UP000030758">
    <property type="component" value="Unassembled WGS sequence"/>
</dbReference>
<evidence type="ECO:0000313" key="2">
    <source>
        <dbReference type="EMBL" id="KFD62132.1"/>
    </source>
</evidence>